<protein>
    <submittedName>
        <fullName evidence="3">Alpha/Beta hydrolase protein</fullName>
    </submittedName>
</protein>
<reference evidence="3 4" key="1">
    <citation type="submission" date="2024-07" db="EMBL/GenBank/DDBJ databases">
        <title>Section-level genome sequencing and comparative genomics of Aspergillus sections Usti and Cavernicolus.</title>
        <authorList>
            <consortium name="Lawrence Berkeley National Laboratory"/>
            <person name="Nybo J.L."/>
            <person name="Vesth T.C."/>
            <person name="Theobald S."/>
            <person name="Frisvad J.C."/>
            <person name="Larsen T.O."/>
            <person name="Kjaerboelling I."/>
            <person name="Rothschild-Mancinelli K."/>
            <person name="Lyhne E.K."/>
            <person name="Kogle M.E."/>
            <person name="Barry K."/>
            <person name="Clum A."/>
            <person name="Na H."/>
            <person name="Ledsgaard L."/>
            <person name="Lin J."/>
            <person name="Lipzen A."/>
            <person name="Kuo A."/>
            <person name="Riley R."/>
            <person name="Mondo S."/>
            <person name="Labutti K."/>
            <person name="Haridas S."/>
            <person name="Pangalinan J."/>
            <person name="Salamov A.A."/>
            <person name="Simmons B.A."/>
            <person name="Magnuson J.K."/>
            <person name="Chen J."/>
            <person name="Drula E."/>
            <person name="Henrissat B."/>
            <person name="Wiebenga A."/>
            <person name="Lubbers R.J."/>
            <person name="Gomes A.C."/>
            <person name="Makela M.R."/>
            <person name="Stajich J."/>
            <person name="Grigoriev I.V."/>
            <person name="Mortensen U.H."/>
            <person name="De Vries R.P."/>
            <person name="Baker S.E."/>
            <person name="Andersen M.R."/>
        </authorList>
    </citation>
    <scope>NUCLEOTIDE SEQUENCE [LARGE SCALE GENOMIC DNA]</scope>
    <source>
        <strain evidence="3 4">CBS 209.92</strain>
    </source>
</reference>
<name>A0ABR4FQJ7_9EURO</name>
<keyword evidence="4" id="KW-1185">Reference proteome</keyword>
<evidence type="ECO:0000256" key="1">
    <source>
        <dbReference type="ARBA" id="ARBA00022801"/>
    </source>
</evidence>
<dbReference type="InterPro" id="IPR050300">
    <property type="entry name" value="GDXG_lipolytic_enzyme"/>
</dbReference>
<dbReference type="GO" id="GO:0016787">
    <property type="term" value="F:hydrolase activity"/>
    <property type="evidence" value="ECO:0007669"/>
    <property type="project" value="UniProtKB-KW"/>
</dbReference>
<gene>
    <name evidence="3" type="ORF">BJX66DRAFT_58515</name>
</gene>
<dbReference type="InterPro" id="IPR013094">
    <property type="entry name" value="AB_hydrolase_3"/>
</dbReference>
<dbReference type="Proteomes" id="UP001610563">
    <property type="component" value="Unassembled WGS sequence"/>
</dbReference>
<evidence type="ECO:0000313" key="4">
    <source>
        <dbReference type="Proteomes" id="UP001610563"/>
    </source>
</evidence>
<dbReference type="EMBL" id="JBFTWV010000142">
    <property type="protein sequence ID" value="KAL2785515.1"/>
    <property type="molecule type" value="Genomic_DNA"/>
</dbReference>
<dbReference type="PANTHER" id="PTHR48081:SF11">
    <property type="entry name" value="ALPHA_BETA HYDROLASE FOLD-3 DOMAIN-CONTAINING PROTEIN-RELATED"/>
    <property type="match status" value="1"/>
</dbReference>
<dbReference type="Pfam" id="PF07859">
    <property type="entry name" value="Abhydrolase_3"/>
    <property type="match status" value="1"/>
</dbReference>
<organism evidence="3 4">
    <name type="scientific">Aspergillus keveii</name>
    <dbReference type="NCBI Taxonomy" id="714993"/>
    <lineage>
        <taxon>Eukaryota</taxon>
        <taxon>Fungi</taxon>
        <taxon>Dikarya</taxon>
        <taxon>Ascomycota</taxon>
        <taxon>Pezizomycotina</taxon>
        <taxon>Eurotiomycetes</taxon>
        <taxon>Eurotiomycetidae</taxon>
        <taxon>Eurotiales</taxon>
        <taxon>Aspergillaceae</taxon>
        <taxon>Aspergillus</taxon>
        <taxon>Aspergillus subgen. Nidulantes</taxon>
    </lineage>
</organism>
<keyword evidence="1 3" id="KW-0378">Hydrolase</keyword>
<dbReference type="SUPFAM" id="SSF53474">
    <property type="entry name" value="alpha/beta-Hydrolases"/>
    <property type="match status" value="1"/>
</dbReference>
<comment type="caution">
    <text evidence="3">The sequence shown here is derived from an EMBL/GenBank/DDBJ whole genome shotgun (WGS) entry which is preliminary data.</text>
</comment>
<accession>A0ABR4FQJ7</accession>
<sequence>MESILEPNPGPPVTIFDVVRTGFTLCFRLPCVVSTTLLRRWWPWNTYKPPPLREHIFRHFMTCLGNHVPLSVWQWYTASDTSGSNLKTSIRYGHIPHIFEPVRTPDFYGYWICRGLSSEPVEPCDADLVLLHAHGGGYVSGHPSVGAPEHVFLAEVLQRHNITTAIFSLDYTLAPKATFPKQRDEAIAAYDWLRRDLSVDPSKIVVIGDSAGGHVIMSLLVGMNERRGTKPGTDTDGDDLRPTAAVLVSPWMNLHTSHPRALDLHWEERLFKRSLDTYCKWILRDATTDLDYLYGSFAQGRDARGSWADILPNRTVITAGAEEYVFLYDIEDMVLQAKEDGAEIELDVAKGMNHTWQCAEAFGQQARLLALPFDEELPEDLMGGYRAIAMTILKVTSHA</sequence>
<dbReference type="InterPro" id="IPR029058">
    <property type="entry name" value="AB_hydrolase_fold"/>
</dbReference>
<dbReference type="Gene3D" id="3.40.50.1820">
    <property type="entry name" value="alpha/beta hydrolase"/>
    <property type="match status" value="1"/>
</dbReference>
<feature type="domain" description="Alpha/beta hydrolase fold-3" evidence="2">
    <location>
        <begin position="130"/>
        <end position="357"/>
    </location>
</feature>
<evidence type="ECO:0000313" key="3">
    <source>
        <dbReference type="EMBL" id="KAL2785515.1"/>
    </source>
</evidence>
<evidence type="ECO:0000259" key="2">
    <source>
        <dbReference type="Pfam" id="PF07859"/>
    </source>
</evidence>
<proteinExistence type="predicted"/>
<dbReference type="PANTHER" id="PTHR48081">
    <property type="entry name" value="AB HYDROLASE SUPERFAMILY PROTEIN C4A8.06C"/>
    <property type="match status" value="1"/>
</dbReference>